<dbReference type="Proteomes" id="UP000053317">
    <property type="component" value="Unassembled WGS sequence"/>
</dbReference>
<keyword evidence="4 7" id="KW-1133">Transmembrane helix</keyword>
<evidence type="ECO:0000256" key="7">
    <source>
        <dbReference type="SAM" id="Phobius"/>
    </source>
</evidence>
<feature type="domain" description="Major facilitator superfamily (MFS) profile" evidence="8">
    <location>
        <begin position="109"/>
        <end position="617"/>
    </location>
</feature>
<accession>A0A0G2ECI9</accession>
<keyword evidence="10" id="KW-1185">Reference proteome</keyword>
<feature type="transmembrane region" description="Helical" evidence="7">
    <location>
        <begin position="492"/>
        <end position="512"/>
    </location>
</feature>
<dbReference type="Pfam" id="PF07690">
    <property type="entry name" value="MFS_1"/>
    <property type="match status" value="1"/>
</dbReference>
<dbReference type="Gene3D" id="1.20.1250.20">
    <property type="entry name" value="MFS general substrate transporter like domains"/>
    <property type="match status" value="1"/>
</dbReference>
<feature type="transmembrane region" description="Helical" evidence="7">
    <location>
        <begin position="299"/>
        <end position="316"/>
    </location>
</feature>
<evidence type="ECO:0000256" key="6">
    <source>
        <dbReference type="SAM" id="MobiDB-lite"/>
    </source>
</evidence>
<dbReference type="InterPro" id="IPR001958">
    <property type="entry name" value="Tet-R_TetA/multi-R_MdtG-like"/>
</dbReference>
<feature type="transmembrane region" description="Helical" evidence="7">
    <location>
        <begin position="407"/>
        <end position="432"/>
    </location>
</feature>
<feature type="transmembrane region" description="Helical" evidence="7">
    <location>
        <begin position="182"/>
        <end position="201"/>
    </location>
</feature>
<dbReference type="InterPro" id="IPR020846">
    <property type="entry name" value="MFS_dom"/>
</dbReference>
<dbReference type="AlphaFoldDB" id="A0A0G2ECI9"/>
<evidence type="ECO:0000256" key="1">
    <source>
        <dbReference type="ARBA" id="ARBA00004141"/>
    </source>
</evidence>
<feature type="transmembrane region" description="Helical" evidence="7">
    <location>
        <begin position="240"/>
        <end position="264"/>
    </location>
</feature>
<comment type="subcellular location">
    <subcellularLocation>
        <location evidence="1">Membrane</location>
        <topology evidence="1">Multi-pass membrane protein</topology>
    </subcellularLocation>
</comment>
<comment type="caution">
    <text evidence="9">The sequence shown here is derived from an EMBL/GenBank/DDBJ whole genome shotgun (WGS) entry which is preliminary data.</text>
</comment>
<keyword evidence="3 7" id="KW-0812">Transmembrane</keyword>
<feature type="region of interest" description="Disordered" evidence="6">
    <location>
        <begin position="361"/>
        <end position="393"/>
    </location>
</feature>
<evidence type="ECO:0000259" key="8">
    <source>
        <dbReference type="PROSITE" id="PS50850"/>
    </source>
</evidence>
<feature type="transmembrane region" description="Helical" evidence="7">
    <location>
        <begin position="461"/>
        <end position="480"/>
    </location>
</feature>
<dbReference type="EMBL" id="LCWF01000099">
    <property type="protein sequence ID" value="KKY20219.1"/>
    <property type="molecule type" value="Genomic_DNA"/>
</dbReference>
<dbReference type="GO" id="GO:0022857">
    <property type="term" value="F:transmembrane transporter activity"/>
    <property type="evidence" value="ECO:0007669"/>
    <property type="project" value="InterPro"/>
</dbReference>
<dbReference type="GO" id="GO:0016020">
    <property type="term" value="C:membrane"/>
    <property type="evidence" value="ECO:0007669"/>
    <property type="project" value="UniProtKB-SubCell"/>
</dbReference>
<evidence type="ECO:0000256" key="4">
    <source>
        <dbReference type="ARBA" id="ARBA00022989"/>
    </source>
</evidence>
<feature type="compositionally biased region" description="Polar residues" evidence="6">
    <location>
        <begin position="361"/>
        <end position="384"/>
    </location>
</feature>
<feature type="region of interest" description="Disordered" evidence="6">
    <location>
        <begin position="1"/>
        <end position="68"/>
    </location>
</feature>
<feature type="transmembrane region" description="Helical" evidence="7">
    <location>
        <begin position="518"/>
        <end position="538"/>
    </location>
</feature>
<feature type="compositionally biased region" description="Basic and acidic residues" evidence="6">
    <location>
        <begin position="7"/>
        <end position="18"/>
    </location>
</feature>
<gene>
    <name evidence="9" type="ORF">UCRPC4_g04208</name>
</gene>
<dbReference type="OrthoDB" id="10262656at2759"/>
<feature type="transmembrane region" description="Helical" evidence="7">
    <location>
        <begin position="593"/>
        <end position="613"/>
    </location>
</feature>
<dbReference type="InterPro" id="IPR011701">
    <property type="entry name" value="MFS"/>
</dbReference>
<dbReference type="PANTHER" id="PTHR23504:SF6">
    <property type="entry name" value="MULTIDRUG TRANSPORTER, PUTATIVE (AFU_ORTHOLOGUE AFUA_4G08740)-RELATED"/>
    <property type="match status" value="1"/>
</dbReference>
<evidence type="ECO:0000256" key="5">
    <source>
        <dbReference type="ARBA" id="ARBA00023136"/>
    </source>
</evidence>
<evidence type="ECO:0000313" key="10">
    <source>
        <dbReference type="Proteomes" id="UP000053317"/>
    </source>
</evidence>
<evidence type="ECO:0000256" key="3">
    <source>
        <dbReference type="ARBA" id="ARBA00022692"/>
    </source>
</evidence>
<feature type="transmembrane region" description="Helical" evidence="7">
    <location>
        <begin position="207"/>
        <end position="228"/>
    </location>
</feature>
<evidence type="ECO:0000313" key="9">
    <source>
        <dbReference type="EMBL" id="KKY20219.1"/>
    </source>
</evidence>
<keyword evidence="2" id="KW-0813">Transport</keyword>
<dbReference type="SUPFAM" id="SSF103473">
    <property type="entry name" value="MFS general substrate transporter"/>
    <property type="match status" value="1"/>
</dbReference>
<dbReference type="PROSITE" id="PS50850">
    <property type="entry name" value="MFS"/>
    <property type="match status" value="1"/>
</dbReference>
<keyword evidence="5 7" id="KW-0472">Membrane</keyword>
<protein>
    <submittedName>
        <fullName evidence="9">Putative mfs multidrug</fullName>
    </submittedName>
</protein>
<reference evidence="9 10" key="1">
    <citation type="submission" date="2015-05" db="EMBL/GenBank/DDBJ databases">
        <title>Distinctive expansion of gene families associated with plant cell wall degradation and secondary metabolism in the genomes of grapevine trunk pathogens.</title>
        <authorList>
            <person name="Lawrence D.P."/>
            <person name="Travadon R."/>
            <person name="Rolshausen P.E."/>
            <person name="Baumgartner K."/>
        </authorList>
    </citation>
    <scope>NUCLEOTIDE SEQUENCE [LARGE SCALE GENOMIC DNA]</scope>
    <source>
        <strain evidence="9">UCRPC4</strain>
    </source>
</reference>
<proteinExistence type="predicted"/>
<reference evidence="9 10" key="2">
    <citation type="submission" date="2015-05" db="EMBL/GenBank/DDBJ databases">
        <authorList>
            <person name="Morales-Cruz A."/>
            <person name="Amrine K.C."/>
            <person name="Cantu D."/>
        </authorList>
    </citation>
    <scope>NUCLEOTIDE SEQUENCE [LARGE SCALE GENOMIC DNA]</scope>
    <source>
        <strain evidence="9">UCRPC4</strain>
    </source>
</reference>
<dbReference type="PRINTS" id="PR01035">
    <property type="entry name" value="TCRTETA"/>
</dbReference>
<dbReference type="PANTHER" id="PTHR23504">
    <property type="entry name" value="MAJOR FACILITATOR SUPERFAMILY DOMAIN-CONTAINING PROTEIN 10"/>
    <property type="match status" value="1"/>
</dbReference>
<dbReference type="InterPro" id="IPR036259">
    <property type="entry name" value="MFS_trans_sf"/>
</dbReference>
<name>A0A0G2ECI9_PHACM</name>
<sequence length="634" mass="69028">MVPQILGERDAFAEEAREVTPGSKSVSASSAHDFASQPNKEFVIDDQLSSDDEAETSAEQGLLRPNLEPRSSAIQRRLSFVDEDEAAPIPVKPEKEKPVTWMSLPRKDQLAILTLARLAEPLTERGLQAYLFYQLKSFDANLSDATISSQAGMLSASFAAAQFCTAVLWGRAADSPRFGRKRVLMVGLTGTFISCLGMGFAKSFKQAVFFRVLGGAVNGNVGVMRTMISEIIKEKKFQSRAFLLLPMCFNIGVIIGPMMGGFLAEPVTSIPALFGPDSTFGGKDGVHWLKTFPYSLPNLFSALIILIAFISVLLGLDETHPILKYKTDWGRKIGRSIFKLCLRGDKPRYLRLDTTIDDSTAPSSIDLETQPHHANTSSSTTPARTQEPPHTISSRKPTFCQIFTPNVLLTLFLHFLLAIHISSFNALIFIFLPAPRSPTPPPQPQNLLHFTGGLGLPTSKVGLATAIIGFIGFPLQIFFYPRLHTLFGTLKCYRIFLPFSPLAYTLIPYLSLLPSTPLVIWPSLTLVLALQVISRTFALPGAIILVNNSCPSPQVLGTIHGVAQSVSSAARTIGPLVSGWALGVGLKDNIVGAVWWAMAGVALVGWGFSWAVFEGNGVDDEAEKDRGGGRRRPR</sequence>
<organism evidence="9 10">
    <name type="scientific">Phaeomoniella chlamydospora</name>
    <name type="common">Phaeoacremonium chlamydosporum</name>
    <dbReference type="NCBI Taxonomy" id="158046"/>
    <lineage>
        <taxon>Eukaryota</taxon>
        <taxon>Fungi</taxon>
        <taxon>Dikarya</taxon>
        <taxon>Ascomycota</taxon>
        <taxon>Pezizomycotina</taxon>
        <taxon>Eurotiomycetes</taxon>
        <taxon>Chaetothyriomycetidae</taxon>
        <taxon>Phaeomoniellales</taxon>
        <taxon>Phaeomoniellaceae</taxon>
        <taxon>Phaeomoniella</taxon>
    </lineage>
</organism>
<evidence type="ECO:0000256" key="2">
    <source>
        <dbReference type="ARBA" id="ARBA00022448"/>
    </source>
</evidence>
<feature type="transmembrane region" description="Helical" evidence="7">
    <location>
        <begin position="151"/>
        <end position="170"/>
    </location>
</feature>